<feature type="domain" description="Diels-Alderase N-terminal" evidence="2">
    <location>
        <begin position="99"/>
        <end position="155"/>
    </location>
</feature>
<dbReference type="RefSeq" id="XP_060423031.1">
    <property type="nucleotide sequence ID" value="XM_060581175.1"/>
</dbReference>
<proteinExistence type="predicted"/>
<dbReference type="EMBL" id="JAHMHR010000076">
    <property type="protein sequence ID" value="KAK1658267.1"/>
    <property type="molecule type" value="Genomic_DNA"/>
</dbReference>
<dbReference type="InterPro" id="IPR057722">
    <property type="entry name" value="AsqO/PenF-like_C"/>
</dbReference>
<sequence length="318" mass="34689">MALYTMALTALLLRPALGYTLNLLPSFSNYTVPVEPISLPDSLDGAKANFSVNAPHFRLLEPQPLVVQVTGSFSNGTGFHKTVEATDRATITNDENGRAPAHYLCALNEPDVSEELLPYVCWANAVPGAAADVDITIDGERISFVNGVGYNDKKWADKSIIKSHKFRGWVHAQFGPYFVVWFVVTEKDNSTCSYAYVAKDGEPIRVACSAGSVNVQQWGGLAANLPTIGLNDVDGLIVTFSLGDGQTLVANVTKTTIVLDEVVHQRANGVVSGQVLDSELTYDGFAHFEDYIIGFIDVKVRVWGGHKHRLEATRYLHM</sequence>
<dbReference type="Pfam" id="PF25581">
    <property type="entry name" value="AsqO_C"/>
    <property type="match status" value="1"/>
</dbReference>
<dbReference type="Pfam" id="PF24137">
    <property type="entry name" value="DA_N"/>
    <property type="match status" value="1"/>
</dbReference>
<evidence type="ECO:0000259" key="2">
    <source>
        <dbReference type="Pfam" id="PF24137"/>
    </source>
</evidence>
<reference evidence="4" key="1">
    <citation type="submission" date="2021-06" db="EMBL/GenBank/DDBJ databases">
        <title>Comparative genomics, transcriptomics and evolutionary studies reveal genomic signatures of adaptation to plant cell wall in hemibiotrophic fungi.</title>
        <authorList>
            <consortium name="DOE Joint Genome Institute"/>
            <person name="Baroncelli R."/>
            <person name="Diaz J.F."/>
            <person name="Benocci T."/>
            <person name="Peng M."/>
            <person name="Battaglia E."/>
            <person name="Haridas S."/>
            <person name="Andreopoulos W."/>
            <person name="Labutti K."/>
            <person name="Pangilinan J."/>
            <person name="Floch G.L."/>
            <person name="Makela M.R."/>
            <person name="Henrissat B."/>
            <person name="Grigoriev I.V."/>
            <person name="Crouch J.A."/>
            <person name="De Vries R.P."/>
            <person name="Sukno S.A."/>
            <person name="Thon M.R."/>
        </authorList>
    </citation>
    <scope>NUCLEOTIDE SEQUENCE</scope>
    <source>
        <strain evidence="4">CBS 193.32</strain>
    </source>
</reference>
<feature type="signal peptide" evidence="1">
    <location>
        <begin position="1"/>
        <end position="18"/>
    </location>
</feature>
<dbReference type="AlphaFoldDB" id="A0AAJ0AAZ4"/>
<dbReference type="Proteomes" id="UP001224890">
    <property type="component" value="Unassembled WGS sequence"/>
</dbReference>
<evidence type="ECO:0000256" key="1">
    <source>
        <dbReference type="SAM" id="SignalP"/>
    </source>
</evidence>
<protein>
    <submittedName>
        <fullName evidence="4">Uncharacterized protein</fullName>
    </submittedName>
</protein>
<evidence type="ECO:0000259" key="3">
    <source>
        <dbReference type="Pfam" id="PF25581"/>
    </source>
</evidence>
<name>A0AAJ0AAZ4_9PEZI</name>
<comment type="caution">
    <text evidence="4">The sequence shown here is derived from an EMBL/GenBank/DDBJ whole genome shotgun (WGS) entry which is preliminary data.</text>
</comment>
<feature type="chain" id="PRO_5042576682" evidence="1">
    <location>
        <begin position="19"/>
        <end position="318"/>
    </location>
</feature>
<dbReference type="GeneID" id="85465701"/>
<dbReference type="SUPFAM" id="SSF159245">
    <property type="entry name" value="AttH-like"/>
    <property type="match status" value="1"/>
</dbReference>
<keyword evidence="1" id="KW-0732">Signal</keyword>
<keyword evidence="5" id="KW-1185">Reference proteome</keyword>
<evidence type="ECO:0000313" key="4">
    <source>
        <dbReference type="EMBL" id="KAK1658267.1"/>
    </source>
</evidence>
<evidence type="ECO:0000313" key="5">
    <source>
        <dbReference type="Proteomes" id="UP001224890"/>
    </source>
</evidence>
<organism evidence="4 5">
    <name type="scientific">Colletotrichum godetiae</name>
    <dbReference type="NCBI Taxonomy" id="1209918"/>
    <lineage>
        <taxon>Eukaryota</taxon>
        <taxon>Fungi</taxon>
        <taxon>Dikarya</taxon>
        <taxon>Ascomycota</taxon>
        <taxon>Pezizomycotina</taxon>
        <taxon>Sordariomycetes</taxon>
        <taxon>Hypocreomycetidae</taxon>
        <taxon>Glomerellales</taxon>
        <taxon>Glomerellaceae</taxon>
        <taxon>Colletotrichum</taxon>
        <taxon>Colletotrichum acutatum species complex</taxon>
    </lineage>
</organism>
<accession>A0AAJ0AAZ4</accession>
<gene>
    <name evidence="4" type="ORF">BDP55DRAFT_773454</name>
</gene>
<dbReference type="InterPro" id="IPR056402">
    <property type="entry name" value="DA_N"/>
</dbReference>
<feature type="domain" description="AsqO/PenF-like C-terminal" evidence="3">
    <location>
        <begin position="168"/>
        <end position="290"/>
    </location>
</feature>